<protein>
    <submittedName>
        <fullName evidence="2">Uncharacterized protein</fullName>
    </submittedName>
</protein>
<dbReference type="AlphaFoldDB" id="A0A9Q0JVG4"/>
<dbReference type="OrthoDB" id="777504at2759"/>
<feature type="transmembrane region" description="Helical" evidence="1">
    <location>
        <begin position="15"/>
        <end position="32"/>
    </location>
</feature>
<proteinExistence type="predicted"/>
<accession>A0A9Q0JVG4</accession>
<keyword evidence="3" id="KW-1185">Reference proteome</keyword>
<gene>
    <name evidence="2" type="ORF">NE237_028767</name>
</gene>
<keyword evidence="1" id="KW-0472">Membrane</keyword>
<reference evidence="2" key="1">
    <citation type="journal article" date="2023" name="Plant J.">
        <title>The genome of the king protea, Protea cynaroides.</title>
        <authorList>
            <person name="Chang J."/>
            <person name="Duong T.A."/>
            <person name="Schoeman C."/>
            <person name="Ma X."/>
            <person name="Roodt D."/>
            <person name="Barker N."/>
            <person name="Li Z."/>
            <person name="Van de Peer Y."/>
            <person name="Mizrachi E."/>
        </authorList>
    </citation>
    <scope>NUCLEOTIDE SEQUENCE</scope>
    <source>
        <tissue evidence="2">Young leaves</tissue>
    </source>
</reference>
<name>A0A9Q0JVG4_9MAGN</name>
<evidence type="ECO:0000313" key="2">
    <source>
        <dbReference type="EMBL" id="KAJ4951935.1"/>
    </source>
</evidence>
<evidence type="ECO:0000256" key="1">
    <source>
        <dbReference type="SAM" id="Phobius"/>
    </source>
</evidence>
<sequence length="152" mass="16401">MFLGCGLAGTSIDQGIVYIPMLVTLVLTYLIYPLDTIVTVTGYAFRVLVGQGAAEGFDYCEGCEVFRGVKGGLSGGAFQPVLTNTSIAISLLHAIQSRAQQDESQLFRMGFLDISLGSVNIGEFTISSTVIRRRHRYPSPFVVLPSPFISCP</sequence>
<organism evidence="2 3">
    <name type="scientific">Protea cynaroides</name>
    <dbReference type="NCBI Taxonomy" id="273540"/>
    <lineage>
        <taxon>Eukaryota</taxon>
        <taxon>Viridiplantae</taxon>
        <taxon>Streptophyta</taxon>
        <taxon>Embryophyta</taxon>
        <taxon>Tracheophyta</taxon>
        <taxon>Spermatophyta</taxon>
        <taxon>Magnoliopsida</taxon>
        <taxon>Proteales</taxon>
        <taxon>Proteaceae</taxon>
        <taxon>Protea</taxon>
    </lineage>
</organism>
<keyword evidence="1" id="KW-1133">Transmembrane helix</keyword>
<comment type="caution">
    <text evidence="2">The sequence shown here is derived from an EMBL/GenBank/DDBJ whole genome shotgun (WGS) entry which is preliminary data.</text>
</comment>
<keyword evidence="1" id="KW-0812">Transmembrane</keyword>
<evidence type="ECO:0000313" key="3">
    <source>
        <dbReference type="Proteomes" id="UP001141806"/>
    </source>
</evidence>
<dbReference type="Proteomes" id="UP001141806">
    <property type="component" value="Unassembled WGS sequence"/>
</dbReference>
<dbReference type="InterPro" id="IPR009424">
    <property type="entry name" value="AGP16/20/22/41"/>
</dbReference>
<dbReference type="Pfam" id="PF06376">
    <property type="entry name" value="AGP"/>
    <property type="match status" value="1"/>
</dbReference>
<dbReference type="EMBL" id="JAMYWD010000012">
    <property type="protein sequence ID" value="KAJ4951935.1"/>
    <property type="molecule type" value="Genomic_DNA"/>
</dbReference>